<keyword evidence="3" id="KW-1185">Reference proteome</keyword>
<dbReference type="Proteomes" id="UP000713904">
    <property type="component" value="Unassembled WGS sequence"/>
</dbReference>
<sequence length="232" mass="25678">MNILSFDTSSKAASVSLIMDNVLIGEIVINDKRTHSQKLMPMLENLFSLANIKVEDIDLLGVCIGPGSFTGLRIAMATVKAMAHVRSLPIVAVDSLEGLANNVSNSGADVVPILDAQGTNVYTSWYSNNKRIKDIEVLDIDELIDAIKAHSKNVIVLGEAVEKYKEKLIMVKNIEFVTSEKNILKASSIGTIAIKKYNAGMDIYNCYDILPMYIRKSQAEIQYEERHNENNI</sequence>
<comment type="caution">
    <text evidence="2">The sequence shown here is derived from an EMBL/GenBank/DDBJ whole genome shotgun (WGS) entry which is preliminary data.</text>
</comment>
<reference evidence="2 3" key="1">
    <citation type="submission" date="2020-05" db="EMBL/GenBank/DDBJ databases">
        <title>Draft genome of xy-202 and genomic insight in genome of the genus Peptostreptococcus.</title>
        <authorList>
            <person name="Zhang Z."/>
        </authorList>
    </citation>
    <scope>NUCLEOTIDE SEQUENCE [LARGE SCALE GENOMIC DNA]</scope>
    <source>
        <strain evidence="2 3">DSM 27025</strain>
    </source>
</reference>
<dbReference type="CDD" id="cd24032">
    <property type="entry name" value="ASKHA_NBD_TsaB"/>
    <property type="match status" value="1"/>
</dbReference>
<dbReference type="NCBIfam" id="TIGR03725">
    <property type="entry name" value="T6A_YeaZ"/>
    <property type="match status" value="1"/>
</dbReference>
<dbReference type="SUPFAM" id="SSF53067">
    <property type="entry name" value="Actin-like ATPase domain"/>
    <property type="match status" value="2"/>
</dbReference>
<dbReference type="InterPro" id="IPR000905">
    <property type="entry name" value="Gcp-like_dom"/>
</dbReference>
<dbReference type="InterPro" id="IPR022496">
    <property type="entry name" value="T6A_TsaB"/>
</dbReference>
<name>A0ABR6TI94_9FIRM</name>
<feature type="domain" description="Gcp-like" evidence="1">
    <location>
        <begin position="25"/>
        <end position="184"/>
    </location>
</feature>
<dbReference type="PANTHER" id="PTHR11735:SF11">
    <property type="entry name" value="TRNA THREONYLCARBAMOYLADENOSINE BIOSYNTHESIS PROTEIN TSAB"/>
    <property type="match status" value="1"/>
</dbReference>
<dbReference type="PANTHER" id="PTHR11735">
    <property type="entry name" value="TRNA N6-ADENOSINE THREONYLCARBAMOYLTRANSFERASE"/>
    <property type="match status" value="1"/>
</dbReference>
<proteinExistence type="predicted"/>
<dbReference type="RefSeq" id="WP_185623165.1">
    <property type="nucleotide sequence ID" value="NZ_JABGBW010000001.1"/>
</dbReference>
<organism evidence="2 3">
    <name type="scientific">Peptostreptococcus canis</name>
    <dbReference type="NCBI Taxonomy" id="1159213"/>
    <lineage>
        <taxon>Bacteria</taxon>
        <taxon>Bacillati</taxon>
        <taxon>Bacillota</taxon>
        <taxon>Clostridia</taxon>
        <taxon>Peptostreptococcales</taxon>
        <taxon>Peptostreptococcaceae</taxon>
        <taxon>Peptostreptococcus</taxon>
    </lineage>
</organism>
<evidence type="ECO:0000313" key="3">
    <source>
        <dbReference type="Proteomes" id="UP000713904"/>
    </source>
</evidence>
<accession>A0ABR6TI94</accession>
<evidence type="ECO:0000259" key="1">
    <source>
        <dbReference type="Pfam" id="PF00814"/>
    </source>
</evidence>
<gene>
    <name evidence="2" type="primary">tsaB</name>
    <name evidence="2" type="ORF">HLB29_00240</name>
</gene>
<protein>
    <submittedName>
        <fullName evidence="2">tRNA (Adenosine(37)-N6)-threonylcarbamoyltransferase complex dimerization subunit type 1 TsaB</fullName>
    </submittedName>
</protein>
<dbReference type="Gene3D" id="3.30.420.40">
    <property type="match status" value="2"/>
</dbReference>
<dbReference type="Pfam" id="PF00814">
    <property type="entry name" value="TsaD"/>
    <property type="match status" value="1"/>
</dbReference>
<evidence type="ECO:0000313" key="2">
    <source>
        <dbReference type="EMBL" id="MBC2575112.1"/>
    </source>
</evidence>
<dbReference type="EMBL" id="JABGBW010000001">
    <property type="protein sequence ID" value="MBC2575112.1"/>
    <property type="molecule type" value="Genomic_DNA"/>
</dbReference>
<dbReference type="InterPro" id="IPR043129">
    <property type="entry name" value="ATPase_NBD"/>
</dbReference>